<proteinExistence type="predicted"/>
<reference evidence="2" key="1">
    <citation type="journal article" date="2009" name="Science">
        <title>The B73 maize genome: complexity, diversity, and dynamics.</title>
        <authorList>
            <person name="Schnable P.S."/>
            <person name="Ware D."/>
            <person name="Fulton R.S."/>
            <person name="Stein J.C."/>
            <person name="Wei F."/>
            <person name="Pasternak S."/>
            <person name="Liang C."/>
            <person name="Zhang J."/>
            <person name="Fulton L."/>
            <person name="Graves T.A."/>
            <person name="Minx P."/>
            <person name="Reily A.D."/>
            <person name="Courtney L."/>
            <person name="Kruchowski S.S."/>
            <person name="Tomlinson C."/>
            <person name="Strong C."/>
            <person name="Delehaunty K."/>
            <person name="Fronick C."/>
            <person name="Courtney B."/>
            <person name="Rock S.M."/>
            <person name="Belter E."/>
            <person name="Du F."/>
            <person name="Kim K."/>
            <person name="Abbott R.M."/>
            <person name="Cotton M."/>
            <person name="Levy A."/>
            <person name="Marchetto P."/>
            <person name="Ochoa K."/>
            <person name="Jackson S.M."/>
            <person name="Gillam B."/>
            <person name="Chen W."/>
            <person name="Yan L."/>
            <person name="Higginbotham J."/>
            <person name="Cardenas M."/>
            <person name="Waligorski J."/>
            <person name="Applebaum E."/>
            <person name="Phelps L."/>
            <person name="Falcone J."/>
            <person name="Kanchi K."/>
            <person name="Thane T."/>
            <person name="Scimone A."/>
            <person name="Thane N."/>
            <person name="Henke J."/>
            <person name="Wang T."/>
            <person name="Ruppert J."/>
            <person name="Shah N."/>
            <person name="Rotter K."/>
            <person name="Hodges J."/>
            <person name="Ingenthron E."/>
            <person name="Cordes M."/>
            <person name="Kohlberg S."/>
            <person name="Sgro J."/>
            <person name="Delgado B."/>
            <person name="Mead K."/>
            <person name="Chinwalla A."/>
            <person name="Leonard S."/>
            <person name="Crouse K."/>
            <person name="Collura K."/>
            <person name="Kudrna D."/>
            <person name="Currie J."/>
            <person name="He R."/>
            <person name="Angelova A."/>
            <person name="Rajasekar S."/>
            <person name="Mueller T."/>
            <person name="Lomeli R."/>
            <person name="Scara G."/>
            <person name="Ko A."/>
            <person name="Delaney K."/>
            <person name="Wissotski M."/>
            <person name="Lopez G."/>
            <person name="Campos D."/>
            <person name="Braidotti M."/>
            <person name="Ashley E."/>
            <person name="Golser W."/>
            <person name="Kim H."/>
            <person name="Lee S."/>
            <person name="Lin J."/>
            <person name="Dujmic Z."/>
            <person name="Kim W."/>
            <person name="Talag J."/>
            <person name="Zuccolo A."/>
            <person name="Fan C."/>
            <person name="Sebastian A."/>
            <person name="Kramer M."/>
            <person name="Spiegel L."/>
            <person name="Nascimento L."/>
            <person name="Zutavern T."/>
            <person name="Miller B."/>
            <person name="Ambroise C."/>
            <person name="Muller S."/>
            <person name="Spooner W."/>
            <person name="Narechania A."/>
            <person name="Ren L."/>
            <person name="Wei S."/>
            <person name="Kumari S."/>
            <person name="Faga B."/>
            <person name="Levy M.J."/>
            <person name="McMahan L."/>
            <person name="Van Buren P."/>
            <person name="Vaughn M.W."/>
            <person name="Ying K."/>
            <person name="Yeh C.-T."/>
            <person name="Emrich S.J."/>
            <person name="Jia Y."/>
            <person name="Kalyanaraman A."/>
            <person name="Hsia A.-P."/>
            <person name="Barbazuk W.B."/>
            <person name="Baucom R.S."/>
            <person name="Brutnell T.P."/>
            <person name="Carpita N.C."/>
            <person name="Chaparro C."/>
            <person name="Chia J.-M."/>
            <person name="Deragon J.-M."/>
            <person name="Estill J.C."/>
            <person name="Fu Y."/>
            <person name="Jeddeloh J.A."/>
            <person name="Han Y."/>
            <person name="Lee H."/>
            <person name="Li P."/>
            <person name="Lisch D.R."/>
            <person name="Liu S."/>
            <person name="Liu Z."/>
            <person name="Nagel D.H."/>
            <person name="McCann M.C."/>
            <person name="SanMiguel P."/>
            <person name="Myers A.M."/>
            <person name="Nettleton D."/>
            <person name="Nguyen J."/>
            <person name="Penning B.W."/>
            <person name="Ponnala L."/>
            <person name="Schneider K.L."/>
            <person name="Schwartz D.C."/>
            <person name="Sharma A."/>
            <person name="Soderlund C."/>
            <person name="Springer N.M."/>
            <person name="Sun Q."/>
            <person name="Wang H."/>
            <person name="Waterman M."/>
            <person name="Westerman R."/>
            <person name="Wolfgruber T.K."/>
            <person name="Yang L."/>
            <person name="Yu Y."/>
            <person name="Zhang L."/>
            <person name="Zhou S."/>
            <person name="Zhu Q."/>
            <person name="Bennetzen J.L."/>
            <person name="Dawe R.K."/>
            <person name="Jiang J."/>
            <person name="Jiang N."/>
            <person name="Presting G.G."/>
            <person name="Wessler S.R."/>
            <person name="Aluru S."/>
            <person name="Martienssen R.A."/>
            <person name="Clifton S.W."/>
            <person name="McCombie W.R."/>
            <person name="Wing R.A."/>
            <person name="Wilson R.K."/>
        </authorList>
    </citation>
    <scope>NUCLEOTIDE SEQUENCE [LARGE SCALE GENOMIC DNA]</scope>
    <source>
        <strain evidence="2">cv. B73</strain>
    </source>
</reference>
<dbReference type="InParanoid" id="A0A804R0J5"/>
<gene>
    <name evidence="1" type="primary">LOC103636534</name>
</gene>
<reference evidence="1" key="3">
    <citation type="submission" date="2021-05" db="UniProtKB">
        <authorList>
            <consortium name="EnsemblPlants"/>
        </authorList>
    </citation>
    <scope>IDENTIFICATION</scope>
    <source>
        <strain evidence="1">cv. B73</strain>
    </source>
</reference>
<dbReference type="Proteomes" id="UP000007305">
    <property type="component" value="Chromosome 8"/>
</dbReference>
<keyword evidence="2" id="KW-1185">Reference proteome</keyword>
<organism evidence="1 2">
    <name type="scientific">Zea mays</name>
    <name type="common">Maize</name>
    <dbReference type="NCBI Taxonomy" id="4577"/>
    <lineage>
        <taxon>Eukaryota</taxon>
        <taxon>Viridiplantae</taxon>
        <taxon>Streptophyta</taxon>
        <taxon>Embryophyta</taxon>
        <taxon>Tracheophyta</taxon>
        <taxon>Spermatophyta</taxon>
        <taxon>Magnoliopsida</taxon>
        <taxon>Liliopsida</taxon>
        <taxon>Poales</taxon>
        <taxon>Poaceae</taxon>
        <taxon>PACMAD clade</taxon>
        <taxon>Panicoideae</taxon>
        <taxon>Andropogonodae</taxon>
        <taxon>Andropogoneae</taxon>
        <taxon>Tripsacinae</taxon>
        <taxon>Zea</taxon>
    </lineage>
</organism>
<sequence length="117" mass="12659">MVVEAVLPVLAGGLPIDAKGCVAWRSGCLAVAGRRRINVRFAASRRRDEPPEPIDLCVGGVDHSLFCPLLALCGIIVMPPVGIHQRIHRHVRTVPIDASLPCSVQVSTLVFMDFQLL</sequence>
<accession>A0A804R0J5</accession>
<evidence type="ECO:0000313" key="2">
    <source>
        <dbReference type="Proteomes" id="UP000007305"/>
    </source>
</evidence>
<reference evidence="1" key="2">
    <citation type="submission" date="2019-07" db="EMBL/GenBank/DDBJ databases">
        <authorList>
            <person name="Seetharam A."/>
            <person name="Woodhouse M."/>
            <person name="Cannon E."/>
        </authorList>
    </citation>
    <scope>NUCLEOTIDE SEQUENCE [LARGE SCALE GENOMIC DNA]</scope>
    <source>
        <strain evidence="1">cv. B73</strain>
    </source>
</reference>
<dbReference type="Gramene" id="Zm00001eb368470_T001">
    <property type="protein sequence ID" value="Zm00001eb368470_P001"/>
    <property type="gene ID" value="Zm00001eb368470"/>
</dbReference>
<protein>
    <submittedName>
        <fullName evidence="1">Uncharacterized protein</fullName>
    </submittedName>
</protein>
<evidence type="ECO:0000313" key="1">
    <source>
        <dbReference type="EnsemblPlants" id="Zm00001eb368470_P001"/>
    </source>
</evidence>
<dbReference type="EnsemblPlants" id="Zm00001eb368470_T001">
    <property type="protein sequence ID" value="Zm00001eb368470_P001"/>
    <property type="gene ID" value="Zm00001eb368470"/>
</dbReference>
<dbReference type="AlphaFoldDB" id="A0A804R0J5"/>
<name>A0A804R0J5_MAIZE</name>